<dbReference type="Pfam" id="PF00884">
    <property type="entry name" value="Sulfatase"/>
    <property type="match status" value="1"/>
</dbReference>
<name>A0A1I4XFG2_9GAMM</name>
<dbReference type="STRING" id="578942.SAMN05216289_10977"/>
<reference evidence="8 9" key="1">
    <citation type="submission" date="2016-10" db="EMBL/GenBank/DDBJ databases">
        <authorList>
            <person name="de Groot N.N."/>
        </authorList>
    </citation>
    <scope>NUCLEOTIDE SEQUENCE [LARGE SCALE GENOMIC DNA]</scope>
    <source>
        <strain evidence="8 9">CGMCC 1.7659</strain>
    </source>
</reference>
<protein>
    <submittedName>
        <fullName evidence="8">Phosphoglycerol transferase MdoB</fullName>
    </submittedName>
</protein>
<dbReference type="PANTHER" id="PTHR47371:SF3">
    <property type="entry name" value="PHOSPHOGLYCEROL TRANSFERASE I"/>
    <property type="match status" value="1"/>
</dbReference>
<dbReference type="InterPro" id="IPR050448">
    <property type="entry name" value="OpgB/LTA_synthase_biosynth"/>
</dbReference>
<feature type="transmembrane region" description="Helical" evidence="6">
    <location>
        <begin position="79"/>
        <end position="99"/>
    </location>
</feature>
<dbReference type="SUPFAM" id="SSF53649">
    <property type="entry name" value="Alkaline phosphatase-like"/>
    <property type="match status" value="1"/>
</dbReference>
<evidence type="ECO:0000256" key="6">
    <source>
        <dbReference type="SAM" id="Phobius"/>
    </source>
</evidence>
<evidence type="ECO:0000259" key="7">
    <source>
        <dbReference type="Pfam" id="PF00884"/>
    </source>
</evidence>
<feature type="transmembrane region" description="Helical" evidence="6">
    <location>
        <begin position="20"/>
        <end position="38"/>
    </location>
</feature>
<evidence type="ECO:0000313" key="8">
    <source>
        <dbReference type="EMBL" id="SFN24050.1"/>
    </source>
</evidence>
<evidence type="ECO:0000256" key="2">
    <source>
        <dbReference type="ARBA" id="ARBA00022475"/>
    </source>
</evidence>
<comment type="subcellular location">
    <subcellularLocation>
        <location evidence="1">Cell membrane</location>
        <topology evidence="1">Multi-pass membrane protein</topology>
    </subcellularLocation>
</comment>
<keyword evidence="4 6" id="KW-1133">Transmembrane helix</keyword>
<dbReference type="PANTHER" id="PTHR47371">
    <property type="entry name" value="LIPOTEICHOIC ACID SYNTHASE"/>
    <property type="match status" value="1"/>
</dbReference>
<evidence type="ECO:0000256" key="1">
    <source>
        <dbReference type="ARBA" id="ARBA00004651"/>
    </source>
</evidence>
<dbReference type="InterPro" id="IPR017850">
    <property type="entry name" value="Alkaline_phosphatase_core_sf"/>
</dbReference>
<dbReference type="GO" id="GO:0005886">
    <property type="term" value="C:plasma membrane"/>
    <property type="evidence" value="ECO:0007669"/>
    <property type="project" value="UniProtKB-SubCell"/>
</dbReference>
<keyword evidence="5 6" id="KW-0472">Membrane</keyword>
<dbReference type="InterPro" id="IPR000917">
    <property type="entry name" value="Sulfatase_N"/>
</dbReference>
<dbReference type="Gene3D" id="3.40.720.10">
    <property type="entry name" value="Alkaline Phosphatase, subunit A"/>
    <property type="match status" value="1"/>
</dbReference>
<evidence type="ECO:0000313" key="9">
    <source>
        <dbReference type="Proteomes" id="UP000198575"/>
    </source>
</evidence>
<keyword evidence="2" id="KW-1003">Cell membrane</keyword>
<dbReference type="GO" id="GO:0016740">
    <property type="term" value="F:transferase activity"/>
    <property type="evidence" value="ECO:0007669"/>
    <property type="project" value="UniProtKB-KW"/>
</dbReference>
<accession>A0A1I4XFG2</accession>
<dbReference type="Proteomes" id="UP000198575">
    <property type="component" value="Unassembled WGS sequence"/>
</dbReference>
<dbReference type="EMBL" id="FOVF01000009">
    <property type="protein sequence ID" value="SFN24050.1"/>
    <property type="molecule type" value="Genomic_DNA"/>
</dbReference>
<feature type="transmembrane region" description="Helical" evidence="6">
    <location>
        <begin position="128"/>
        <end position="148"/>
    </location>
</feature>
<evidence type="ECO:0000256" key="4">
    <source>
        <dbReference type="ARBA" id="ARBA00022989"/>
    </source>
</evidence>
<evidence type="ECO:0000256" key="5">
    <source>
        <dbReference type="ARBA" id="ARBA00023136"/>
    </source>
</evidence>
<gene>
    <name evidence="8" type="ORF">SAMN05216289_10977</name>
</gene>
<feature type="transmembrane region" description="Helical" evidence="6">
    <location>
        <begin position="160"/>
        <end position="177"/>
    </location>
</feature>
<dbReference type="OrthoDB" id="9760224at2"/>
<feature type="transmembrane region" description="Helical" evidence="6">
    <location>
        <begin position="50"/>
        <end position="72"/>
    </location>
</feature>
<feature type="domain" description="Sulfatase N-terminal" evidence="7">
    <location>
        <begin position="231"/>
        <end position="507"/>
    </location>
</feature>
<keyword evidence="3 6" id="KW-0812">Transmembrane</keyword>
<evidence type="ECO:0000256" key="3">
    <source>
        <dbReference type="ARBA" id="ARBA00022692"/>
    </source>
</evidence>
<dbReference type="CDD" id="cd16015">
    <property type="entry name" value="LTA_synthase"/>
    <property type="match status" value="1"/>
</dbReference>
<keyword evidence="9" id="KW-1185">Reference proteome</keyword>
<dbReference type="AlphaFoldDB" id="A0A1I4XFG2"/>
<proteinExistence type="predicted"/>
<organism evidence="8 9">
    <name type="scientific">Dokdonella immobilis</name>
    <dbReference type="NCBI Taxonomy" id="578942"/>
    <lineage>
        <taxon>Bacteria</taxon>
        <taxon>Pseudomonadati</taxon>
        <taxon>Pseudomonadota</taxon>
        <taxon>Gammaproteobacteria</taxon>
        <taxon>Lysobacterales</taxon>
        <taxon>Rhodanobacteraceae</taxon>
        <taxon>Dokdonella</taxon>
    </lineage>
</organism>
<keyword evidence="8" id="KW-0808">Transferase</keyword>
<sequence>MKEAGDQTRRSGPANPKPSIPLAVAFWAVIFPACVIPNEMALQDVAMPDLRLAGIFGTLALVAIVFSLFGLLRPRLATALAVVVLSIMLLVRFLFYGLAEFSGFGFTSDVFIHMEVESVRVAWEQYRLMILALLGVLVVAAGIVILLARRMARPSRRVGLAILVPAAVVALTCHKAMPEWMLAESAYEWYQPKRLDMPEAEQQRWRNSGLVNVDLKKKSDITVEPPEHPRNLILLYIESGGLRVIDPPKYPRLMPNLARLVRERSLVPSIHASSYITIEGIVNSQCGTLFPFERDSESLTGLDGAAEEMPCLGDVLHAAGYRQSYLGGAGLSFAGKGNFLRAHGYDKQMGMREWVEQGLNQRPGTWGLSDADLFEQSFVELAALRRSGQPFNLTLLTIGTHLPGFFYEECSPYGAGNERFLNALHCTDQLIRRWLDRLEAEGYLKDSLVVITGDHNVFPNPEMQRLFGKDAIADRRLPFIVLGDGSNASSDLDGAGVDLAPTVLDLLRIRHDAQFALGRSLLKREPNRNYFVSRYIDIFNNEPVDPAHGPCSENVAPSPPLNICDKKSLLTLLRIQNAAFSRPSAKLRCERAERTRILIPDSIEQPMRILVDGVDQALRFSWMERTLHESMPGLYLIAFDQEGNLLQRKFYPEEEKSAYSKRPIDPDGTKGILAVWRSTNPFVRPPAWMHASSRAKTATATLLDTRGTVARPLNQHASDAGSEFVLDRNSCDLIISTR</sequence>